<name>A0ACC2PD89_9HYME</name>
<dbReference type="Proteomes" id="UP001239111">
    <property type="component" value="Chromosome 1"/>
</dbReference>
<gene>
    <name evidence="1" type="ORF">QAD02_017356</name>
</gene>
<reference evidence="1" key="1">
    <citation type="submission" date="2023-04" db="EMBL/GenBank/DDBJ databases">
        <title>A chromosome-level genome assembly of the parasitoid wasp Eretmocerus hayati.</title>
        <authorList>
            <person name="Zhong Y."/>
            <person name="Liu S."/>
            <person name="Liu Y."/>
        </authorList>
    </citation>
    <scope>NUCLEOTIDE SEQUENCE</scope>
    <source>
        <strain evidence="1">ZJU_SS_LIU_2023</strain>
    </source>
</reference>
<evidence type="ECO:0000313" key="2">
    <source>
        <dbReference type="Proteomes" id="UP001239111"/>
    </source>
</evidence>
<sequence>MLTGNRCTSWKKNGSEMWKRLGLLLMLVQLVQCGSGRCGDRLERALDMMQQRTKTTSRRRYDQEDADMVFYQRLSSAPIDVSVTKMVVEIPNTRLSTGRASSSSSSAPSSSWFGEGVNGAWARVERCAYEPSSSSVRTRVAFSELSVTGLVQLSAAGNVVVSGGAAERRSVGATPSESCKMSLRLRRAGMEFHTSPIARARGQMRIRTESSFLEPKFASIYAYGCRPVFVQPRDASGSASAAEAAITNNDSFVNSEPRQAVTSSSGSAKARHLQSLFGHRYDKDGGDRLMQDVGADLDDNDQDLDLDGDERANRLQGLLLGPSGHHNNHQQSSVNGNEDLLDSLWRSRGEIAREMEEVLLSSASQAVTHYIEKQLHPAIKETLMISMGYTISYG</sequence>
<accession>A0ACC2PD89</accession>
<protein>
    <submittedName>
        <fullName evidence="1">Uncharacterized protein</fullName>
    </submittedName>
</protein>
<dbReference type="EMBL" id="CM056741">
    <property type="protein sequence ID" value="KAJ8681564.1"/>
    <property type="molecule type" value="Genomic_DNA"/>
</dbReference>
<comment type="caution">
    <text evidence="1">The sequence shown here is derived from an EMBL/GenBank/DDBJ whole genome shotgun (WGS) entry which is preliminary data.</text>
</comment>
<keyword evidence="2" id="KW-1185">Reference proteome</keyword>
<evidence type="ECO:0000313" key="1">
    <source>
        <dbReference type="EMBL" id="KAJ8681564.1"/>
    </source>
</evidence>
<proteinExistence type="predicted"/>
<organism evidence="1 2">
    <name type="scientific">Eretmocerus hayati</name>
    <dbReference type="NCBI Taxonomy" id="131215"/>
    <lineage>
        <taxon>Eukaryota</taxon>
        <taxon>Metazoa</taxon>
        <taxon>Ecdysozoa</taxon>
        <taxon>Arthropoda</taxon>
        <taxon>Hexapoda</taxon>
        <taxon>Insecta</taxon>
        <taxon>Pterygota</taxon>
        <taxon>Neoptera</taxon>
        <taxon>Endopterygota</taxon>
        <taxon>Hymenoptera</taxon>
        <taxon>Apocrita</taxon>
        <taxon>Proctotrupomorpha</taxon>
        <taxon>Chalcidoidea</taxon>
        <taxon>Aphelinidae</taxon>
        <taxon>Aphelininae</taxon>
        <taxon>Eretmocerus</taxon>
    </lineage>
</organism>